<dbReference type="GO" id="GO:0003700">
    <property type="term" value="F:DNA-binding transcription factor activity"/>
    <property type="evidence" value="ECO:0007669"/>
    <property type="project" value="TreeGrafter"/>
</dbReference>
<gene>
    <name evidence="6" type="ORF">DFR46_2806</name>
</gene>
<name>A0A3D9FJG9_9SPHN</name>
<evidence type="ECO:0000313" key="7">
    <source>
        <dbReference type="Proteomes" id="UP000256310"/>
    </source>
</evidence>
<dbReference type="PANTHER" id="PTHR24567:SF26">
    <property type="entry name" value="REGULATORY PROTEIN YEIL"/>
    <property type="match status" value="1"/>
</dbReference>
<evidence type="ECO:0000313" key="6">
    <source>
        <dbReference type="EMBL" id="RED17752.1"/>
    </source>
</evidence>
<dbReference type="InterPro" id="IPR036390">
    <property type="entry name" value="WH_DNA-bd_sf"/>
</dbReference>
<dbReference type="EMBL" id="QRDP01000004">
    <property type="protein sequence ID" value="RED17752.1"/>
    <property type="molecule type" value="Genomic_DNA"/>
</dbReference>
<comment type="caution">
    <text evidence="6">The sequence shown here is derived from an EMBL/GenBank/DDBJ whole genome shotgun (WGS) entry which is preliminary data.</text>
</comment>
<feature type="domain" description="Cyclic nucleotide-binding" evidence="4">
    <location>
        <begin position="13"/>
        <end position="133"/>
    </location>
</feature>
<dbReference type="InterPro" id="IPR050397">
    <property type="entry name" value="Env_Response_Regulators"/>
</dbReference>
<evidence type="ECO:0000259" key="4">
    <source>
        <dbReference type="PROSITE" id="PS50042"/>
    </source>
</evidence>
<dbReference type="Gene3D" id="2.60.120.10">
    <property type="entry name" value="Jelly Rolls"/>
    <property type="match status" value="1"/>
</dbReference>
<sequence>MTETPLSLSLGQFISRMPAEMRSAVQAAGTLIRYRDGAVIQQRGDRKPGLSIIVEGRVRMSATDSEGERSTYIVHGPGNVFGEMTLFLDIPRTLDAVAVGETAIREVSRARFTRLLDTQPELRDHLLASLARQLSLALERLDDQRRLPAAMRLAKTLLTLAEPDGEGHVAHGSQSGLAEAIAASRVTTGKALAELADAGLVRTGYRAVHIRDLDALKDWVAERSFLTPLTEGD</sequence>
<dbReference type="RefSeq" id="WP_147297697.1">
    <property type="nucleotide sequence ID" value="NZ_QRDP01000004.1"/>
</dbReference>
<evidence type="ECO:0000256" key="3">
    <source>
        <dbReference type="ARBA" id="ARBA00023163"/>
    </source>
</evidence>
<evidence type="ECO:0000256" key="1">
    <source>
        <dbReference type="ARBA" id="ARBA00023015"/>
    </source>
</evidence>
<dbReference type="Gene3D" id="1.10.10.10">
    <property type="entry name" value="Winged helix-like DNA-binding domain superfamily/Winged helix DNA-binding domain"/>
    <property type="match status" value="1"/>
</dbReference>
<feature type="domain" description="HTH crp-type" evidence="5">
    <location>
        <begin position="147"/>
        <end position="214"/>
    </location>
</feature>
<proteinExistence type="predicted"/>
<dbReference type="SUPFAM" id="SSF46785">
    <property type="entry name" value="Winged helix' DNA-binding domain"/>
    <property type="match status" value="1"/>
</dbReference>
<dbReference type="SMART" id="SM00419">
    <property type="entry name" value="HTH_CRP"/>
    <property type="match status" value="1"/>
</dbReference>
<evidence type="ECO:0000256" key="2">
    <source>
        <dbReference type="ARBA" id="ARBA00023125"/>
    </source>
</evidence>
<dbReference type="PROSITE" id="PS51063">
    <property type="entry name" value="HTH_CRP_2"/>
    <property type="match status" value="1"/>
</dbReference>
<dbReference type="CDD" id="cd00038">
    <property type="entry name" value="CAP_ED"/>
    <property type="match status" value="1"/>
</dbReference>
<dbReference type="Proteomes" id="UP000256310">
    <property type="component" value="Unassembled WGS sequence"/>
</dbReference>
<evidence type="ECO:0000259" key="5">
    <source>
        <dbReference type="PROSITE" id="PS51063"/>
    </source>
</evidence>
<dbReference type="InterPro" id="IPR036388">
    <property type="entry name" value="WH-like_DNA-bd_sf"/>
</dbReference>
<keyword evidence="1" id="KW-0805">Transcription regulation</keyword>
<dbReference type="OrthoDB" id="3525895at2"/>
<keyword evidence="7" id="KW-1185">Reference proteome</keyword>
<protein>
    <submittedName>
        <fullName evidence="6">CRP-like cAMP-binding protein</fullName>
    </submittedName>
</protein>
<dbReference type="GO" id="GO:0003677">
    <property type="term" value="F:DNA binding"/>
    <property type="evidence" value="ECO:0007669"/>
    <property type="project" value="UniProtKB-KW"/>
</dbReference>
<dbReference type="AlphaFoldDB" id="A0A3D9FJG9"/>
<dbReference type="PANTHER" id="PTHR24567">
    <property type="entry name" value="CRP FAMILY TRANSCRIPTIONAL REGULATORY PROTEIN"/>
    <property type="match status" value="1"/>
</dbReference>
<dbReference type="InterPro" id="IPR014710">
    <property type="entry name" value="RmlC-like_jellyroll"/>
</dbReference>
<dbReference type="InterPro" id="IPR012318">
    <property type="entry name" value="HTH_CRP"/>
</dbReference>
<dbReference type="SUPFAM" id="SSF51206">
    <property type="entry name" value="cAMP-binding domain-like"/>
    <property type="match status" value="1"/>
</dbReference>
<dbReference type="PROSITE" id="PS50042">
    <property type="entry name" value="CNMP_BINDING_3"/>
    <property type="match status" value="1"/>
</dbReference>
<dbReference type="SMART" id="SM00100">
    <property type="entry name" value="cNMP"/>
    <property type="match status" value="1"/>
</dbReference>
<dbReference type="GO" id="GO:0005829">
    <property type="term" value="C:cytosol"/>
    <property type="evidence" value="ECO:0007669"/>
    <property type="project" value="TreeGrafter"/>
</dbReference>
<dbReference type="Pfam" id="PF13545">
    <property type="entry name" value="HTH_Crp_2"/>
    <property type="match status" value="1"/>
</dbReference>
<dbReference type="Pfam" id="PF00027">
    <property type="entry name" value="cNMP_binding"/>
    <property type="match status" value="1"/>
</dbReference>
<dbReference type="InterPro" id="IPR000595">
    <property type="entry name" value="cNMP-bd_dom"/>
</dbReference>
<reference evidence="6 7" key="1">
    <citation type="submission" date="2018-07" db="EMBL/GenBank/DDBJ databases">
        <title>Genomic Encyclopedia of Type Strains, Phase IV (KMG-IV): sequencing the most valuable type-strain genomes for metagenomic binning, comparative biology and taxonomic classification.</title>
        <authorList>
            <person name="Goeker M."/>
        </authorList>
    </citation>
    <scope>NUCLEOTIDE SEQUENCE [LARGE SCALE GENOMIC DNA]</scope>
    <source>
        <strain evidence="6 7">DSM 26725</strain>
    </source>
</reference>
<dbReference type="InterPro" id="IPR018490">
    <property type="entry name" value="cNMP-bd_dom_sf"/>
</dbReference>
<organism evidence="6 7">
    <name type="scientific">Parasphingopyxis lamellibrachiae</name>
    <dbReference type="NCBI Taxonomy" id="680125"/>
    <lineage>
        <taxon>Bacteria</taxon>
        <taxon>Pseudomonadati</taxon>
        <taxon>Pseudomonadota</taxon>
        <taxon>Alphaproteobacteria</taxon>
        <taxon>Sphingomonadales</taxon>
        <taxon>Sphingomonadaceae</taxon>
        <taxon>Parasphingopyxis</taxon>
    </lineage>
</organism>
<accession>A0A3D9FJG9</accession>
<keyword evidence="3" id="KW-0804">Transcription</keyword>
<keyword evidence="2" id="KW-0238">DNA-binding</keyword>